<dbReference type="PIRSF" id="PIRSF006593">
    <property type="entry name" value="UCP006593"/>
    <property type="match status" value="1"/>
</dbReference>
<dbReference type="HOGENOM" id="CLU_071520_1_0_2"/>
<dbReference type="Proteomes" id="UP000007490">
    <property type="component" value="Chromosome"/>
</dbReference>
<dbReference type="Gene3D" id="3.40.50.10880">
    <property type="entry name" value="Uncharacterised protein PF01937, DUF89, domain 3"/>
    <property type="match status" value="1"/>
</dbReference>
<reference evidence="2 3" key="2">
    <citation type="journal article" date="2014" name="Int. J. Syst. Evol. Microbiol.">
        <title>Methanobacterium paludis sp. nov. and a novel strain of Methanobacterium lacus isolated from northern peatlands.</title>
        <authorList>
            <person name="Cadillo-Quiroz H."/>
            <person name="Brauer S.L."/>
            <person name="Goodson N."/>
            <person name="Yavitt J.B."/>
            <person name="Zinder S.H."/>
        </authorList>
    </citation>
    <scope>NUCLEOTIDE SEQUENCE [LARGE SCALE GENOMIC DNA]</scope>
    <source>
        <strain evidence="2 3">AL-21</strain>
    </source>
</reference>
<sequence>MKVHYECAACFLRQSREALDLATDDEELKMDITEELVKIVSENFRRGGVSNVIGTQIHRTIKDKTGNNDPYRKEREISNDIACQYIPMVEKLIEDDSSLKNYLKVAIAGNVIDFGALGLDTDMESLIVTTMQKEPAVDDSTELETELETAKTVLYLADNIGEIVMDKMLIKKLADYDVDITVALKEEPILNDACMEDALKIGLNEVSKLTTTGTDSIGIISGDVSPEFMAKFMEADLIVAKGLGNYEGLGEMDLKDKPVFCLLNAKCKPVARDIGVEVGDNIVLKLNPKK</sequence>
<dbReference type="AlphaFoldDB" id="F0T9J9"/>
<dbReference type="GeneID" id="10276935"/>
<dbReference type="InterPro" id="IPR036075">
    <property type="entry name" value="ARMT-1-like_metal-bd_sf"/>
</dbReference>
<dbReference type="Pfam" id="PF01937">
    <property type="entry name" value="ARMT1-like_dom"/>
    <property type="match status" value="1"/>
</dbReference>
<evidence type="ECO:0000259" key="1">
    <source>
        <dbReference type="Pfam" id="PF01937"/>
    </source>
</evidence>
<dbReference type="EMBL" id="CP002551">
    <property type="protein sequence ID" value="ADZ08747.1"/>
    <property type="molecule type" value="Genomic_DNA"/>
</dbReference>
<name>F0T9J9_METLA</name>
<dbReference type="InterPro" id="IPR014444">
    <property type="entry name" value="PH1575-like"/>
</dbReference>
<dbReference type="Gene3D" id="1.10.285.20">
    <property type="entry name" value="Uncharacterised protein PF01937, DUF89, domain 2"/>
    <property type="match status" value="1"/>
</dbReference>
<dbReference type="STRING" id="877455.Metbo_0495"/>
<keyword evidence="3" id="KW-1185">Reference proteome</keyword>
<dbReference type="OrthoDB" id="359165at2157"/>
<evidence type="ECO:0000313" key="3">
    <source>
        <dbReference type="Proteomes" id="UP000007490"/>
    </source>
</evidence>
<dbReference type="RefSeq" id="WP_013644098.1">
    <property type="nucleotide sequence ID" value="NC_015216.1"/>
</dbReference>
<evidence type="ECO:0000313" key="2">
    <source>
        <dbReference type="EMBL" id="ADZ08747.1"/>
    </source>
</evidence>
<dbReference type="InterPro" id="IPR002791">
    <property type="entry name" value="ARMT1-like_metal-bd"/>
</dbReference>
<dbReference type="eggNOG" id="arCOG04410">
    <property type="taxonomic scope" value="Archaea"/>
</dbReference>
<organism evidence="2 3">
    <name type="scientific">Methanobacterium lacus (strain AL-21)</name>
    <dbReference type="NCBI Taxonomy" id="877455"/>
    <lineage>
        <taxon>Archaea</taxon>
        <taxon>Methanobacteriati</taxon>
        <taxon>Methanobacteriota</taxon>
        <taxon>Methanomada group</taxon>
        <taxon>Methanobacteria</taxon>
        <taxon>Methanobacteriales</taxon>
        <taxon>Methanobacteriaceae</taxon>
        <taxon>Methanobacterium</taxon>
    </lineage>
</organism>
<feature type="domain" description="Damage-control phosphatase ARMT1-like metal-binding" evidence="1">
    <location>
        <begin position="4"/>
        <end position="282"/>
    </location>
</feature>
<reference evidence="3" key="1">
    <citation type="submission" date="2011-02" db="EMBL/GenBank/DDBJ databases">
        <title>Complete sequence of Methanobacterium sp. AL-21.</title>
        <authorList>
            <consortium name="US DOE Joint Genome Institute"/>
            <person name="Lucas S."/>
            <person name="Copeland A."/>
            <person name="Lapidus A."/>
            <person name="Cheng J.-F."/>
            <person name="Goodwin L."/>
            <person name="Pitluck S."/>
            <person name="Chertkov O."/>
            <person name="Detter J.C."/>
            <person name="Han C."/>
            <person name="Tapia R."/>
            <person name="Land M."/>
            <person name="Hauser L."/>
            <person name="Kyrpides N."/>
            <person name="Ivanova N."/>
            <person name="Mikhailova N."/>
            <person name="Pagani I."/>
            <person name="Cadillo-Quiroz H."/>
            <person name="Imachi H."/>
            <person name="Zinder S."/>
            <person name="Liu W."/>
            <person name="Woyke T."/>
        </authorList>
    </citation>
    <scope>NUCLEOTIDE SEQUENCE [LARGE SCALE GENOMIC DNA]</scope>
    <source>
        <strain evidence="3">AL-21</strain>
    </source>
</reference>
<protein>
    <recommendedName>
        <fullName evidence="1">Damage-control phosphatase ARMT1-like metal-binding domain-containing protein</fullName>
    </recommendedName>
</protein>
<gene>
    <name evidence="2" type="ordered locus">Metbo_0495</name>
</gene>
<dbReference type="Gene3D" id="1.10.8.380">
    <property type="entry name" value="Uncharacterised protein PF01937, DUF89, domain 1"/>
    <property type="match status" value="1"/>
</dbReference>
<proteinExistence type="predicted"/>
<dbReference type="SUPFAM" id="SSF111321">
    <property type="entry name" value="AF1104-like"/>
    <property type="match status" value="1"/>
</dbReference>
<accession>F0T9J9</accession>
<dbReference type="KEGG" id="mel:Metbo_0495"/>